<accession>A0A6I2R8F2</accession>
<reference evidence="1 2" key="1">
    <citation type="journal article" date="2019" name="Nat. Med.">
        <title>A library of human gut bacterial isolates paired with longitudinal multiomics data enables mechanistic microbiome research.</title>
        <authorList>
            <person name="Poyet M."/>
            <person name="Groussin M."/>
            <person name="Gibbons S.M."/>
            <person name="Avila-Pacheco J."/>
            <person name="Jiang X."/>
            <person name="Kearney S.M."/>
            <person name="Perrotta A.R."/>
            <person name="Berdy B."/>
            <person name="Zhao S."/>
            <person name="Lieberman T.D."/>
            <person name="Swanson P.K."/>
            <person name="Smith M."/>
            <person name="Roesemann S."/>
            <person name="Alexander J.E."/>
            <person name="Rich S.A."/>
            <person name="Livny J."/>
            <person name="Vlamakis H."/>
            <person name="Clish C."/>
            <person name="Bullock K."/>
            <person name="Deik A."/>
            <person name="Scott J."/>
            <person name="Pierce K.A."/>
            <person name="Xavier R.J."/>
            <person name="Alm E.J."/>
        </authorList>
    </citation>
    <scope>NUCLEOTIDE SEQUENCE [LARGE SCALE GENOMIC DNA]</scope>
    <source>
        <strain evidence="1 2">BIOML-A2</strain>
    </source>
</reference>
<feature type="non-terminal residue" evidence="1">
    <location>
        <position position="37"/>
    </location>
</feature>
<proteinExistence type="predicted"/>
<dbReference type="AlphaFoldDB" id="A0A6I2R8F2"/>
<evidence type="ECO:0000313" key="1">
    <source>
        <dbReference type="EMBL" id="MSB23018.1"/>
    </source>
</evidence>
<organism evidence="1 2">
    <name type="scientific">Flavonifractor plautii</name>
    <name type="common">Fusobacterium plautii</name>
    <dbReference type="NCBI Taxonomy" id="292800"/>
    <lineage>
        <taxon>Bacteria</taxon>
        <taxon>Bacillati</taxon>
        <taxon>Bacillota</taxon>
        <taxon>Clostridia</taxon>
        <taxon>Eubacteriales</taxon>
        <taxon>Oscillospiraceae</taxon>
        <taxon>Flavonifractor</taxon>
    </lineage>
</organism>
<gene>
    <name evidence="1" type="ORF">GKE97_26620</name>
</gene>
<protein>
    <submittedName>
        <fullName evidence="1">Deacetylase</fullName>
    </submittedName>
</protein>
<dbReference type="EMBL" id="WKPR01000067">
    <property type="protein sequence ID" value="MSB23018.1"/>
    <property type="molecule type" value="Genomic_DNA"/>
</dbReference>
<comment type="caution">
    <text evidence="1">The sequence shown here is derived from an EMBL/GenBank/DDBJ whole genome shotgun (WGS) entry which is preliminary data.</text>
</comment>
<dbReference type="Proteomes" id="UP000434475">
    <property type="component" value="Unassembled WGS sequence"/>
</dbReference>
<evidence type="ECO:0000313" key="2">
    <source>
        <dbReference type="Proteomes" id="UP000434475"/>
    </source>
</evidence>
<sequence>MKCLILRRRTLTVLACALLAAAMFALVNAPAVAGAAP</sequence>
<name>A0A6I2R8F2_FLAPL</name>